<reference evidence="6 7" key="1">
    <citation type="submission" date="2019-04" db="EMBL/GenBank/DDBJ databases">
        <title>Phreatobacter aquaticus sp. nov.</title>
        <authorList>
            <person name="Choi A."/>
        </authorList>
    </citation>
    <scope>NUCLEOTIDE SEQUENCE [LARGE SCALE GENOMIC DNA]</scope>
    <source>
        <strain evidence="6 7">KCTC 52518</strain>
    </source>
</reference>
<dbReference type="Pfam" id="PF03466">
    <property type="entry name" value="LysR_substrate"/>
    <property type="match status" value="1"/>
</dbReference>
<dbReference type="RefSeq" id="WP_136962223.1">
    <property type="nucleotide sequence ID" value="NZ_CP039690.1"/>
</dbReference>
<proteinExistence type="inferred from homology"/>
<dbReference type="InterPro" id="IPR036390">
    <property type="entry name" value="WH_DNA-bd_sf"/>
</dbReference>
<keyword evidence="7" id="KW-1185">Reference proteome</keyword>
<dbReference type="GO" id="GO:0005829">
    <property type="term" value="C:cytosol"/>
    <property type="evidence" value="ECO:0007669"/>
    <property type="project" value="TreeGrafter"/>
</dbReference>
<evidence type="ECO:0000313" key="7">
    <source>
        <dbReference type="Proteomes" id="UP000298781"/>
    </source>
</evidence>
<comment type="similarity">
    <text evidence="1">Belongs to the LysR transcriptional regulatory family.</text>
</comment>
<dbReference type="Proteomes" id="UP000298781">
    <property type="component" value="Chromosome"/>
</dbReference>
<dbReference type="Gene3D" id="1.10.10.10">
    <property type="entry name" value="Winged helix-like DNA-binding domain superfamily/Winged helix DNA-binding domain"/>
    <property type="match status" value="1"/>
</dbReference>
<dbReference type="GO" id="GO:0003677">
    <property type="term" value="F:DNA binding"/>
    <property type="evidence" value="ECO:0007669"/>
    <property type="project" value="UniProtKB-KW"/>
</dbReference>
<evidence type="ECO:0000256" key="3">
    <source>
        <dbReference type="ARBA" id="ARBA00023125"/>
    </source>
</evidence>
<dbReference type="InterPro" id="IPR036388">
    <property type="entry name" value="WH-like_DNA-bd_sf"/>
</dbReference>
<accession>A0A4D7AZ99</accession>
<dbReference type="OrthoDB" id="5297263at2"/>
<protein>
    <submittedName>
        <fullName evidence="6">LysR family transcriptional regulator</fullName>
    </submittedName>
</protein>
<dbReference type="EMBL" id="CP039690">
    <property type="protein sequence ID" value="QCI66784.1"/>
    <property type="molecule type" value="Genomic_DNA"/>
</dbReference>
<evidence type="ECO:0000313" key="6">
    <source>
        <dbReference type="EMBL" id="QCI66784.1"/>
    </source>
</evidence>
<keyword evidence="2" id="KW-0805">Transcription regulation</keyword>
<gene>
    <name evidence="6" type="ORF">E8M01_22600</name>
</gene>
<dbReference type="InterPro" id="IPR050950">
    <property type="entry name" value="HTH-type_LysR_regulators"/>
</dbReference>
<dbReference type="Gene3D" id="3.40.190.290">
    <property type="match status" value="1"/>
</dbReference>
<dbReference type="KEGG" id="pstg:E8M01_22600"/>
<sequence>MHAAALGYFRETARLGSIRKAAQKLNVAASAINRHILKLEDEFGTPLFDRLSSGMRLTAAGDLLLAHITTTLHDYDRLRAEVDDLRAARSGHVSLVAVDSLLVDFLPRSLERFRASFPAVTFSVMAVAPADVERMVAENEADIGFTFVSQMPRTVSFLAEVSAPIGVVMPADHPLANRRAVTFDEAAAYPFLAQAGPLPRSADIDPDFARFREALKPRLVSNSIQLVKRAIRLGMGLAYFTRLGFLEEIEQGELVWRPFASAPINTLRIGLLVATGRSVSPPARQLMRWLADDVERLRII</sequence>
<dbReference type="InterPro" id="IPR000847">
    <property type="entry name" value="LysR_HTH_N"/>
</dbReference>
<evidence type="ECO:0000256" key="4">
    <source>
        <dbReference type="ARBA" id="ARBA00023163"/>
    </source>
</evidence>
<dbReference type="PRINTS" id="PR00039">
    <property type="entry name" value="HTHLYSR"/>
</dbReference>
<dbReference type="Pfam" id="PF00126">
    <property type="entry name" value="HTH_1"/>
    <property type="match status" value="1"/>
</dbReference>
<dbReference type="PROSITE" id="PS50931">
    <property type="entry name" value="HTH_LYSR"/>
    <property type="match status" value="1"/>
</dbReference>
<evidence type="ECO:0000259" key="5">
    <source>
        <dbReference type="PROSITE" id="PS50931"/>
    </source>
</evidence>
<dbReference type="SUPFAM" id="SSF53850">
    <property type="entry name" value="Periplasmic binding protein-like II"/>
    <property type="match status" value="1"/>
</dbReference>
<organism evidence="6 7">
    <name type="scientific">Phreatobacter stygius</name>
    <dbReference type="NCBI Taxonomy" id="1940610"/>
    <lineage>
        <taxon>Bacteria</taxon>
        <taxon>Pseudomonadati</taxon>
        <taxon>Pseudomonadota</taxon>
        <taxon>Alphaproteobacteria</taxon>
        <taxon>Hyphomicrobiales</taxon>
        <taxon>Phreatobacteraceae</taxon>
        <taxon>Phreatobacter</taxon>
    </lineage>
</organism>
<dbReference type="AlphaFoldDB" id="A0A4D7AZ99"/>
<dbReference type="GO" id="GO:0003700">
    <property type="term" value="F:DNA-binding transcription factor activity"/>
    <property type="evidence" value="ECO:0007669"/>
    <property type="project" value="InterPro"/>
</dbReference>
<dbReference type="PANTHER" id="PTHR30419">
    <property type="entry name" value="HTH-TYPE TRANSCRIPTIONAL REGULATOR YBHD"/>
    <property type="match status" value="1"/>
</dbReference>
<keyword evidence="4" id="KW-0804">Transcription</keyword>
<dbReference type="SUPFAM" id="SSF46785">
    <property type="entry name" value="Winged helix' DNA-binding domain"/>
    <property type="match status" value="1"/>
</dbReference>
<evidence type="ECO:0000256" key="1">
    <source>
        <dbReference type="ARBA" id="ARBA00009437"/>
    </source>
</evidence>
<keyword evidence="3" id="KW-0238">DNA-binding</keyword>
<dbReference type="InterPro" id="IPR005119">
    <property type="entry name" value="LysR_subst-bd"/>
</dbReference>
<name>A0A4D7AZ99_9HYPH</name>
<feature type="domain" description="HTH lysR-type" evidence="5">
    <location>
        <begin position="1"/>
        <end position="58"/>
    </location>
</feature>
<dbReference type="PANTHER" id="PTHR30419:SF2">
    <property type="entry name" value="LYSR FAMILY TRANSCRIPTIONAL REGULATOR"/>
    <property type="match status" value="1"/>
</dbReference>
<evidence type="ECO:0000256" key="2">
    <source>
        <dbReference type="ARBA" id="ARBA00023015"/>
    </source>
</evidence>